<feature type="domain" description="Gfo/Idh/MocA-like oxidoreductase C-terminal" evidence="3">
    <location>
        <begin position="177"/>
        <end position="366"/>
    </location>
</feature>
<gene>
    <name evidence="4" type="ORF">FHR19_001569</name>
</gene>
<evidence type="ECO:0000259" key="2">
    <source>
        <dbReference type="Pfam" id="PF01408"/>
    </source>
</evidence>
<reference evidence="4 5" key="1">
    <citation type="submission" date="2020-08" db="EMBL/GenBank/DDBJ databases">
        <title>Genomic Encyclopedia of Type Strains, Phase IV (KMG-IV): sequencing the most valuable type-strain genomes for metagenomic binning, comparative biology and taxonomic classification.</title>
        <authorList>
            <person name="Goeker M."/>
        </authorList>
    </citation>
    <scope>NUCLEOTIDE SEQUENCE [LARGE SCALE GENOMIC DNA]</scope>
    <source>
        <strain evidence="4 5">DSM 27244</strain>
    </source>
</reference>
<dbReference type="PANTHER" id="PTHR43818:SF11">
    <property type="entry name" value="BCDNA.GH03377"/>
    <property type="match status" value="1"/>
</dbReference>
<evidence type="ECO:0000313" key="5">
    <source>
        <dbReference type="Proteomes" id="UP000557739"/>
    </source>
</evidence>
<dbReference type="Gene3D" id="3.40.50.720">
    <property type="entry name" value="NAD(P)-binding Rossmann-like Domain"/>
    <property type="match status" value="1"/>
</dbReference>
<organism evidence="4 5">
    <name type="scientific">Sphingomonas yantingensis</name>
    <dbReference type="NCBI Taxonomy" id="1241761"/>
    <lineage>
        <taxon>Bacteria</taxon>
        <taxon>Pseudomonadati</taxon>
        <taxon>Pseudomonadota</taxon>
        <taxon>Alphaproteobacteria</taxon>
        <taxon>Sphingomonadales</taxon>
        <taxon>Sphingomonadaceae</taxon>
        <taxon>Sphingomonas</taxon>
    </lineage>
</organism>
<evidence type="ECO:0000256" key="1">
    <source>
        <dbReference type="ARBA" id="ARBA00023002"/>
    </source>
</evidence>
<dbReference type="EMBL" id="JACIJJ010000002">
    <property type="protein sequence ID" value="MBB5698224.1"/>
    <property type="molecule type" value="Genomic_DNA"/>
</dbReference>
<sequence length="367" mass="40251">MTNDTTRREALIGIGAAAGLALLPQAACAQPARKIGYAIVGLGNYATNQIMPAFANCKDARITALVSGTPEKLAKYGAQYGVPDKNRYSYATFDRIADNPDVDVVYVILPVAMHPEYSIRASRAGKHVMCEKPMAPTSRECEAMIAAAAKAGRKLMIGYRSRFQPHNVAAIDLCRTKAIGDLRMIRTAHGFPIQPNQWRLDRKMSGGGSMMDIGIYSLQAARYLAGAEPVEVTAVESTDRRDPRFATVEDRVDFTLRFPSGLLASCISSYNSNHNEYRAIGSEGWVELEPATAYRGQAMRVRKGGETSTPNIDTSGPDQFAGQLDHFARCVRDNRMPIVPGEEGLRDIRIIEAIYRSMREKRAVSLA</sequence>
<dbReference type="InterPro" id="IPR050463">
    <property type="entry name" value="Gfo/Idh/MocA_oxidrdct_glycsds"/>
</dbReference>
<dbReference type="AlphaFoldDB" id="A0A7W9APW8"/>
<evidence type="ECO:0000313" key="4">
    <source>
        <dbReference type="EMBL" id="MBB5698224.1"/>
    </source>
</evidence>
<feature type="domain" description="Gfo/Idh/MocA-like oxidoreductase N-terminal" evidence="2">
    <location>
        <begin position="36"/>
        <end position="159"/>
    </location>
</feature>
<name>A0A7W9APW8_9SPHN</name>
<dbReference type="GO" id="GO:0000166">
    <property type="term" value="F:nucleotide binding"/>
    <property type="evidence" value="ECO:0007669"/>
    <property type="project" value="InterPro"/>
</dbReference>
<dbReference type="GO" id="GO:0047061">
    <property type="term" value="F:glucose-fructose oxidoreductase activity"/>
    <property type="evidence" value="ECO:0007669"/>
    <property type="project" value="UniProtKB-EC"/>
</dbReference>
<dbReference type="EC" id="1.1.99.28" evidence="4"/>
<protein>
    <submittedName>
        <fullName evidence="4">Glucose-fructose oxidoreductase</fullName>
        <ecNumber evidence="4">1.1.99.28</ecNumber>
    </submittedName>
</protein>
<dbReference type="Pfam" id="PF02894">
    <property type="entry name" value="GFO_IDH_MocA_C"/>
    <property type="match status" value="1"/>
</dbReference>
<keyword evidence="1 4" id="KW-0560">Oxidoreductase</keyword>
<dbReference type="InterPro" id="IPR004104">
    <property type="entry name" value="Gfo/Idh/MocA-like_OxRdtase_C"/>
</dbReference>
<dbReference type="Pfam" id="PF01408">
    <property type="entry name" value="GFO_IDH_MocA"/>
    <property type="match status" value="1"/>
</dbReference>
<keyword evidence="5" id="KW-1185">Reference proteome</keyword>
<evidence type="ECO:0000259" key="3">
    <source>
        <dbReference type="Pfam" id="PF02894"/>
    </source>
</evidence>
<accession>A0A7W9APW8</accession>
<dbReference type="InterPro" id="IPR000683">
    <property type="entry name" value="Gfo/Idh/MocA-like_OxRdtase_N"/>
</dbReference>
<comment type="caution">
    <text evidence="4">The sequence shown here is derived from an EMBL/GenBank/DDBJ whole genome shotgun (WGS) entry which is preliminary data.</text>
</comment>
<dbReference type="PROSITE" id="PS51318">
    <property type="entry name" value="TAT"/>
    <property type="match status" value="1"/>
</dbReference>
<dbReference type="RefSeq" id="WP_184026654.1">
    <property type="nucleotide sequence ID" value="NZ_JACIJJ010000002.1"/>
</dbReference>
<dbReference type="PRINTS" id="PR01775">
    <property type="entry name" value="GLFROXRDTASE"/>
</dbReference>
<dbReference type="SUPFAM" id="SSF51735">
    <property type="entry name" value="NAD(P)-binding Rossmann-fold domains"/>
    <property type="match status" value="1"/>
</dbReference>
<dbReference type="InterPro" id="IPR006311">
    <property type="entry name" value="TAT_signal"/>
</dbReference>
<dbReference type="SUPFAM" id="SSF55347">
    <property type="entry name" value="Glyceraldehyde-3-phosphate dehydrogenase-like, C-terminal domain"/>
    <property type="match status" value="1"/>
</dbReference>
<dbReference type="InterPro" id="IPR036291">
    <property type="entry name" value="NAD(P)-bd_dom_sf"/>
</dbReference>
<dbReference type="Gene3D" id="3.30.360.10">
    <property type="entry name" value="Dihydrodipicolinate Reductase, domain 2"/>
    <property type="match status" value="1"/>
</dbReference>
<dbReference type="PANTHER" id="PTHR43818">
    <property type="entry name" value="BCDNA.GH03377"/>
    <property type="match status" value="1"/>
</dbReference>
<dbReference type="InterPro" id="IPR008354">
    <property type="entry name" value="Glc-Fru_OxRdtase_bac"/>
</dbReference>
<proteinExistence type="predicted"/>
<dbReference type="Proteomes" id="UP000557739">
    <property type="component" value="Unassembled WGS sequence"/>
</dbReference>